<dbReference type="NCBIfam" id="TIGR00014">
    <property type="entry name" value="arsC"/>
    <property type="match status" value="1"/>
</dbReference>
<dbReference type="PROSITE" id="PS51353">
    <property type="entry name" value="ARSC"/>
    <property type="match status" value="1"/>
</dbReference>
<evidence type="ECO:0000256" key="3">
    <source>
        <dbReference type="PROSITE-ProRule" id="PRU01282"/>
    </source>
</evidence>
<organism evidence="4 5">
    <name type="scientific">Maribacter chungangensis</name>
    <dbReference type="NCBI Taxonomy" id="1069117"/>
    <lineage>
        <taxon>Bacteria</taxon>
        <taxon>Pseudomonadati</taxon>
        <taxon>Bacteroidota</taxon>
        <taxon>Flavobacteriia</taxon>
        <taxon>Flavobacteriales</taxon>
        <taxon>Flavobacteriaceae</taxon>
        <taxon>Maribacter</taxon>
    </lineage>
</organism>
<dbReference type="SUPFAM" id="SSF52833">
    <property type="entry name" value="Thioredoxin-like"/>
    <property type="match status" value="1"/>
</dbReference>
<accession>A0ABW3B978</accession>
<gene>
    <name evidence="4" type="primary">arsC</name>
    <name evidence="4" type="ORF">ACFQZJ_18355</name>
</gene>
<reference evidence="5" key="1">
    <citation type="journal article" date="2019" name="Int. J. Syst. Evol. Microbiol.">
        <title>The Global Catalogue of Microorganisms (GCM) 10K type strain sequencing project: providing services to taxonomists for standard genome sequencing and annotation.</title>
        <authorList>
            <consortium name="The Broad Institute Genomics Platform"/>
            <consortium name="The Broad Institute Genome Sequencing Center for Infectious Disease"/>
            <person name="Wu L."/>
            <person name="Ma J."/>
        </authorList>
    </citation>
    <scope>NUCLEOTIDE SEQUENCE [LARGE SCALE GENOMIC DNA]</scope>
    <source>
        <strain evidence="5">CCUG 61948</strain>
    </source>
</reference>
<evidence type="ECO:0000313" key="5">
    <source>
        <dbReference type="Proteomes" id="UP001597012"/>
    </source>
</evidence>
<protein>
    <submittedName>
        <fullName evidence="4">Arsenate reductase (Glutaredoxin)</fullName>
        <ecNumber evidence="4">1.20.4.1</ecNumber>
    </submittedName>
</protein>
<dbReference type="Proteomes" id="UP001597012">
    <property type="component" value="Unassembled WGS sequence"/>
</dbReference>
<dbReference type="GO" id="GO:0008794">
    <property type="term" value="F:arsenate reductase (glutaredoxin) activity"/>
    <property type="evidence" value="ECO:0007669"/>
    <property type="project" value="UniProtKB-EC"/>
</dbReference>
<dbReference type="PANTHER" id="PTHR30041">
    <property type="entry name" value="ARSENATE REDUCTASE"/>
    <property type="match status" value="1"/>
</dbReference>
<keyword evidence="5" id="KW-1185">Reference proteome</keyword>
<comment type="caution">
    <text evidence="4">The sequence shown here is derived from an EMBL/GenBank/DDBJ whole genome shotgun (WGS) entry which is preliminary data.</text>
</comment>
<keyword evidence="2 4" id="KW-0560">Oxidoreductase</keyword>
<dbReference type="RefSeq" id="WP_379936428.1">
    <property type="nucleotide sequence ID" value="NZ_JBHTHY010000024.1"/>
</dbReference>
<dbReference type="CDD" id="cd03034">
    <property type="entry name" value="ArsC_ArsC"/>
    <property type="match status" value="1"/>
</dbReference>
<name>A0ABW3B978_9FLAO</name>
<evidence type="ECO:0000256" key="1">
    <source>
        <dbReference type="ARBA" id="ARBA00007198"/>
    </source>
</evidence>
<evidence type="ECO:0000256" key="2">
    <source>
        <dbReference type="ARBA" id="ARBA00023002"/>
    </source>
</evidence>
<dbReference type="Gene3D" id="3.40.30.10">
    <property type="entry name" value="Glutaredoxin"/>
    <property type="match status" value="1"/>
</dbReference>
<dbReference type="InterPro" id="IPR006659">
    <property type="entry name" value="Arsenate_reductase"/>
</dbReference>
<dbReference type="PANTHER" id="PTHR30041:SF4">
    <property type="entry name" value="ARSENATE REDUCTASE"/>
    <property type="match status" value="1"/>
</dbReference>
<dbReference type="EC" id="1.20.4.1" evidence="4"/>
<proteinExistence type="inferred from homology"/>
<evidence type="ECO:0000313" key="4">
    <source>
        <dbReference type="EMBL" id="MFD0799441.1"/>
    </source>
</evidence>
<dbReference type="EMBL" id="JBHTHY010000024">
    <property type="protein sequence ID" value="MFD0799441.1"/>
    <property type="molecule type" value="Genomic_DNA"/>
</dbReference>
<sequence length="114" mass="13117">MIKIYHNPRCRKSREGLQLLENSGKEFEVVRYLEDIPTLAELRIIVDSLNMAPEQLIRKNEAIWKEKFKGRVLSDDELLAAMVSYPKLIERPIVICNGKAAIGRPLENITTLLK</sequence>
<dbReference type="Pfam" id="PF03960">
    <property type="entry name" value="ArsC"/>
    <property type="match status" value="1"/>
</dbReference>
<comment type="similarity">
    <text evidence="1 3">Belongs to the ArsC family.</text>
</comment>
<dbReference type="InterPro" id="IPR006660">
    <property type="entry name" value="Arsenate_reductase-like"/>
</dbReference>
<dbReference type="InterPro" id="IPR036249">
    <property type="entry name" value="Thioredoxin-like_sf"/>
</dbReference>